<dbReference type="PANTHER" id="PTHR44846:SF1">
    <property type="entry name" value="MANNOSYL-D-GLYCERATE TRANSPORT_METABOLISM SYSTEM REPRESSOR MNGR-RELATED"/>
    <property type="match status" value="1"/>
</dbReference>
<dbReference type="PANTHER" id="PTHR44846">
    <property type="entry name" value="MANNOSYL-D-GLYCERATE TRANSPORT/METABOLISM SYSTEM REPRESSOR MNGR-RELATED"/>
    <property type="match status" value="1"/>
</dbReference>
<dbReference type="InterPro" id="IPR050679">
    <property type="entry name" value="Bact_HTH_transcr_reg"/>
</dbReference>
<dbReference type="GO" id="GO:0003677">
    <property type="term" value="F:DNA binding"/>
    <property type="evidence" value="ECO:0007669"/>
    <property type="project" value="UniProtKB-KW"/>
</dbReference>
<dbReference type="AlphaFoldDB" id="A0A2M8LUJ8"/>
<dbReference type="RefSeq" id="WP_100203806.1">
    <property type="nucleotide sequence ID" value="NZ_PGGW01000064.1"/>
</dbReference>
<dbReference type="PROSITE" id="PS50949">
    <property type="entry name" value="HTH_GNTR"/>
    <property type="match status" value="1"/>
</dbReference>
<dbReference type="SMART" id="SM00345">
    <property type="entry name" value="HTH_GNTR"/>
    <property type="match status" value="1"/>
</dbReference>
<dbReference type="InterPro" id="IPR036390">
    <property type="entry name" value="WH_DNA-bd_sf"/>
</dbReference>
<keyword evidence="1" id="KW-0805">Transcription regulation</keyword>
<feature type="compositionally biased region" description="Basic and acidic residues" evidence="4">
    <location>
        <begin position="74"/>
        <end position="86"/>
    </location>
</feature>
<name>A0A2M8LUJ8_9ACTN</name>
<dbReference type="GO" id="GO:0003700">
    <property type="term" value="F:DNA-binding transcription factor activity"/>
    <property type="evidence" value="ECO:0007669"/>
    <property type="project" value="InterPro"/>
</dbReference>
<organism evidence="6 7">
    <name type="scientific">Streptomyces carminius</name>
    <dbReference type="NCBI Taxonomy" id="2665496"/>
    <lineage>
        <taxon>Bacteria</taxon>
        <taxon>Bacillati</taxon>
        <taxon>Actinomycetota</taxon>
        <taxon>Actinomycetes</taxon>
        <taxon>Kitasatosporales</taxon>
        <taxon>Streptomycetaceae</taxon>
        <taxon>Streptomyces</taxon>
    </lineage>
</organism>
<dbReference type="InterPro" id="IPR000524">
    <property type="entry name" value="Tscrpt_reg_HTH_GntR"/>
</dbReference>
<comment type="caution">
    <text evidence="6">The sequence shown here is derived from an EMBL/GenBank/DDBJ whole genome shotgun (WGS) entry which is preliminary data.</text>
</comment>
<evidence type="ECO:0000256" key="2">
    <source>
        <dbReference type="ARBA" id="ARBA00023125"/>
    </source>
</evidence>
<dbReference type="GO" id="GO:0045892">
    <property type="term" value="P:negative regulation of DNA-templated transcription"/>
    <property type="evidence" value="ECO:0007669"/>
    <property type="project" value="TreeGrafter"/>
</dbReference>
<evidence type="ECO:0000313" key="7">
    <source>
        <dbReference type="Proteomes" id="UP000230407"/>
    </source>
</evidence>
<protein>
    <submittedName>
        <fullName evidence="6">GntR family transcriptional regulator</fullName>
    </submittedName>
</protein>
<dbReference type="CDD" id="cd07377">
    <property type="entry name" value="WHTH_GntR"/>
    <property type="match status" value="1"/>
</dbReference>
<dbReference type="InterPro" id="IPR036388">
    <property type="entry name" value="WH-like_DNA-bd_sf"/>
</dbReference>
<proteinExistence type="predicted"/>
<accession>A0A2M8LUJ8</accession>
<reference evidence="6 7" key="1">
    <citation type="submission" date="2017-11" db="EMBL/GenBank/DDBJ databases">
        <title>Streptomyces carmine sp. nov., a novel actinomycete isolated from Sophora alopecuroides in Xinjiang, China.</title>
        <authorList>
            <person name="Wang Y."/>
            <person name="Luo X."/>
            <person name="Wan C."/>
            <person name="Zhang L."/>
        </authorList>
    </citation>
    <scope>NUCLEOTIDE SEQUENCE [LARGE SCALE GENOMIC DNA]</scope>
    <source>
        <strain evidence="6 7">TRM SA0054</strain>
    </source>
</reference>
<dbReference type="Pfam" id="PF00392">
    <property type="entry name" value="GntR"/>
    <property type="match status" value="1"/>
</dbReference>
<evidence type="ECO:0000256" key="1">
    <source>
        <dbReference type="ARBA" id="ARBA00023015"/>
    </source>
</evidence>
<sequence>MRIDRTRAMWPQIAEEILRRIHSGEYPPGSKVPSVVQIANEFGVVNSTAQRAMEHVRAQGVTRSEKGMGTFVLRPEEREAREGGGG</sequence>
<dbReference type="Gene3D" id="1.10.10.10">
    <property type="entry name" value="Winged helix-like DNA-binding domain superfamily/Winged helix DNA-binding domain"/>
    <property type="match status" value="1"/>
</dbReference>
<keyword evidence="2" id="KW-0238">DNA-binding</keyword>
<gene>
    <name evidence="6" type="ORF">CUT44_22540</name>
</gene>
<keyword evidence="7" id="KW-1185">Reference proteome</keyword>
<dbReference type="SUPFAM" id="SSF46785">
    <property type="entry name" value="Winged helix' DNA-binding domain"/>
    <property type="match status" value="1"/>
</dbReference>
<dbReference type="EMBL" id="PGGW01000064">
    <property type="protein sequence ID" value="PJE95599.1"/>
    <property type="molecule type" value="Genomic_DNA"/>
</dbReference>
<evidence type="ECO:0000256" key="4">
    <source>
        <dbReference type="SAM" id="MobiDB-lite"/>
    </source>
</evidence>
<keyword evidence="3" id="KW-0804">Transcription</keyword>
<dbReference type="Proteomes" id="UP000230407">
    <property type="component" value="Unassembled WGS sequence"/>
</dbReference>
<evidence type="ECO:0000313" key="6">
    <source>
        <dbReference type="EMBL" id="PJE95599.1"/>
    </source>
</evidence>
<evidence type="ECO:0000259" key="5">
    <source>
        <dbReference type="PROSITE" id="PS50949"/>
    </source>
</evidence>
<evidence type="ECO:0000256" key="3">
    <source>
        <dbReference type="ARBA" id="ARBA00023163"/>
    </source>
</evidence>
<feature type="domain" description="HTH gntR-type" evidence="5">
    <location>
        <begin position="7"/>
        <end position="75"/>
    </location>
</feature>
<feature type="region of interest" description="Disordered" evidence="4">
    <location>
        <begin position="63"/>
        <end position="86"/>
    </location>
</feature>